<accession>D7CW12</accession>
<keyword evidence="3" id="KW-0813">Transport</keyword>
<dbReference type="Pfam" id="PF01594">
    <property type="entry name" value="AI-2E_transport"/>
    <property type="match status" value="1"/>
</dbReference>
<sequence length="390" mass="43066">MKSLRLIWDNVYLRALIIVAGVALALYVLNLTRLAWRSFLIALLVAYLVNPLLVRLERRRVPRAVGVSLIMTALVLFVIVALLLLSSILVDLAQLPAALGRSLTQLPSWLQSEDPPEWLQNLNLLADNQQELLVFWSDLRQNVLNWLELNARTLVRQIIQGTQGLVTGFFNLFILFVFIAFTMAGFPTIRQSLYELFPERRQPLARDLGMKLDAAVGGYLRAKVLEAGIMFVVSATVLSLLGVPNPLALGLINAMLNPVPYIGPIIATMIEALVALTVSWQLALITALVMFAIEQIDGNILGPMLLSKGVDVHPVAILSAVTAGGALFGFWGVITAIPVTAFLQLLYRDYYKTSAWYRRRTSSLEPSVEPTPSPVAAFTQERAAVSSYDE</sequence>
<feature type="transmembrane region" description="Helical" evidence="8">
    <location>
        <begin position="12"/>
        <end position="29"/>
    </location>
</feature>
<comment type="subcellular location">
    <subcellularLocation>
        <location evidence="1">Cell membrane</location>
        <topology evidence="1">Multi-pass membrane protein</topology>
    </subcellularLocation>
</comment>
<evidence type="ECO:0000313" key="9">
    <source>
        <dbReference type="EMBL" id="ADI14275.1"/>
    </source>
</evidence>
<dbReference type="InterPro" id="IPR002549">
    <property type="entry name" value="AI-2E-like"/>
</dbReference>
<dbReference type="STRING" id="649638.Trad_1150"/>
<dbReference type="GO" id="GO:0055085">
    <property type="term" value="P:transmembrane transport"/>
    <property type="evidence" value="ECO:0007669"/>
    <property type="project" value="TreeGrafter"/>
</dbReference>
<feature type="transmembrane region" description="Helical" evidence="8">
    <location>
        <begin position="35"/>
        <end position="53"/>
    </location>
</feature>
<evidence type="ECO:0000256" key="7">
    <source>
        <dbReference type="ARBA" id="ARBA00023136"/>
    </source>
</evidence>
<dbReference type="HOGENOM" id="CLU_031275_8_0_0"/>
<proteinExistence type="inferred from homology"/>
<feature type="transmembrane region" description="Helical" evidence="8">
    <location>
        <begin position="165"/>
        <end position="186"/>
    </location>
</feature>
<comment type="similarity">
    <text evidence="2">Belongs to the autoinducer-2 exporter (AI-2E) (TC 2.A.86) family.</text>
</comment>
<dbReference type="AlphaFoldDB" id="D7CW12"/>
<dbReference type="PANTHER" id="PTHR21716">
    <property type="entry name" value="TRANSMEMBRANE PROTEIN"/>
    <property type="match status" value="1"/>
</dbReference>
<feature type="transmembrane region" description="Helical" evidence="8">
    <location>
        <begin position="65"/>
        <end position="90"/>
    </location>
</feature>
<evidence type="ECO:0000256" key="4">
    <source>
        <dbReference type="ARBA" id="ARBA00022475"/>
    </source>
</evidence>
<dbReference type="EMBL" id="CP002049">
    <property type="protein sequence ID" value="ADI14275.1"/>
    <property type="molecule type" value="Genomic_DNA"/>
</dbReference>
<keyword evidence="10" id="KW-1185">Reference proteome</keyword>
<evidence type="ECO:0000256" key="3">
    <source>
        <dbReference type="ARBA" id="ARBA00022448"/>
    </source>
</evidence>
<evidence type="ECO:0000256" key="1">
    <source>
        <dbReference type="ARBA" id="ARBA00004651"/>
    </source>
</evidence>
<evidence type="ECO:0000256" key="6">
    <source>
        <dbReference type="ARBA" id="ARBA00022989"/>
    </source>
</evidence>
<keyword evidence="4" id="KW-1003">Cell membrane</keyword>
<dbReference type="Proteomes" id="UP000000379">
    <property type="component" value="Chromosome"/>
</dbReference>
<dbReference type="GO" id="GO:0005886">
    <property type="term" value="C:plasma membrane"/>
    <property type="evidence" value="ECO:0007669"/>
    <property type="project" value="UniProtKB-SubCell"/>
</dbReference>
<evidence type="ECO:0000313" key="10">
    <source>
        <dbReference type="Proteomes" id="UP000000379"/>
    </source>
</evidence>
<dbReference type="OrthoDB" id="9793390at2"/>
<evidence type="ECO:0000256" key="5">
    <source>
        <dbReference type="ARBA" id="ARBA00022692"/>
    </source>
</evidence>
<dbReference type="eggNOG" id="COG0628">
    <property type="taxonomic scope" value="Bacteria"/>
</dbReference>
<evidence type="ECO:0000256" key="2">
    <source>
        <dbReference type="ARBA" id="ARBA00009773"/>
    </source>
</evidence>
<dbReference type="RefSeq" id="WP_013177646.1">
    <property type="nucleotide sequence ID" value="NC_014221.1"/>
</dbReference>
<gene>
    <name evidence="9" type="ordered locus">Trad_1150</name>
</gene>
<dbReference type="KEGG" id="tra:Trad_1150"/>
<evidence type="ECO:0008006" key="11">
    <source>
        <dbReference type="Google" id="ProtNLM"/>
    </source>
</evidence>
<feature type="transmembrane region" description="Helical" evidence="8">
    <location>
        <begin position="314"/>
        <end position="347"/>
    </location>
</feature>
<name>D7CW12_TRURR</name>
<keyword evidence="7 8" id="KW-0472">Membrane</keyword>
<evidence type="ECO:0000256" key="8">
    <source>
        <dbReference type="SAM" id="Phobius"/>
    </source>
</evidence>
<feature type="transmembrane region" description="Helical" evidence="8">
    <location>
        <begin position="229"/>
        <end position="252"/>
    </location>
</feature>
<keyword evidence="5 8" id="KW-0812">Transmembrane</keyword>
<reference evidence="9 10" key="2">
    <citation type="journal article" date="2011" name="Stand. Genomic Sci.">
        <title>Complete genome sequence of Truepera radiovictrix type strain (RQ-24).</title>
        <authorList>
            <person name="Ivanova N."/>
            <person name="Rohde C."/>
            <person name="Munk C."/>
            <person name="Nolan M."/>
            <person name="Lucas S."/>
            <person name="Del Rio T.G."/>
            <person name="Tice H."/>
            <person name="Deshpande S."/>
            <person name="Cheng J.F."/>
            <person name="Tapia R."/>
            <person name="Han C."/>
            <person name="Goodwin L."/>
            <person name="Pitluck S."/>
            <person name="Liolios K."/>
            <person name="Mavromatis K."/>
            <person name="Mikhailova N."/>
            <person name="Pati A."/>
            <person name="Chen A."/>
            <person name="Palaniappan K."/>
            <person name="Land M."/>
            <person name="Hauser L."/>
            <person name="Chang Y.J."/>
            <person name="Jeffries C.D."/>
            <person name="Brambilla E."/>
            <person name="Rohde M."/>
            <person name="Goker M."/>
            <person name="Tindall B.J."/>
            <person name="Woyke T."/>
            <person name="Bristow J."/>
            <person name="Eisen J.A."/>
            <person name="Markowitz V."/>
            <person name="Hugenholtz P."/>
            <person name="Kyrpides N.C."/>
            <person name="Klenk H.P."/>
            <person name="Lapidus A."/>
        </authorList>
    </citation>
    <scope>NUCLEOTIDE SEQUENCE [LARGE SCALE GENOMIC DNA]</scope>
    <source>
        <strain evidence="10">DSM 17093 / CIP 108686 / LMG 22925 / RQ-24</strain>
    </source>
</reference>
<keyword evidence="6 8" id="KW-1133">Transmembrane helix</keyword>
<feature type="transmembrane region" description="Helical" evidence="8">
    <location>
        <begin position="272"/>
        <end position="293"/>
    </location>
</feature>
<organism evidence="9 10">
    <name type="scientific">Truepera radiovictrix (strain DSM 17093 / CIP 108686 / LMG 22925 / RQ-24)</name>
    <dbReference type="NCBI Taxonomy" id="649638"/>
    <lineage>
        <taxon>Bacteria</taxon>
        <taxon>Thermotogati</taxon>
        <taxon>Deinococcota</taxon>
        <taxon>Deinococci</taxon>
        <taxon>Trueperales</taxon>
        <taxon>Trueperaceae</taxon>
        <taxon>Truepera</taxon>
    </lineage>
</organism>
<dbReference type="PANTHER" id="PTHR21716:SF53">
    <property type="entry name" value="PERMEASE PERM-RELATED"/>
    <property type="match status" value="1"/>
</dbReference>
<reference evidence="10" key="1">
    <citation type="submission" date="2010-05" db="EMBL/GenBank/DDBJ databases">
        <title>The complete genome of Truepera radiovictris DSM 17093.</title>
        <authorList>
            <consortium name="US DOE Joint Genome Institute (JGI-PGF)"/>
            <person name="Lucas S."/>
            <person name="Copeland A."/>
            <person name="Lapidus A."/>
            <person name="Glavina del Rio T."/>
            <person name="Dalin E."/>
            <person name="Tice H."/>
            <person name="Bruce D."/>
            <person name="Goodwin L."/>
            <person name="Pitluck S."/>
            <person name="Kyrpides N."/>
            <person name="Mavromatis K."/>
            <person name="Ovchinnikova G."/>
            <person name="Munk A.C."/>
            <person name="Detter J.C."/>
            <person name="Han C."/>
            <person name="Tapia R."/>
            <person name="Land M."/>
            <person name="Hauser L."/>
            <person name="Markowitz V."/>
            <person name="Cheng J.-F."/>
            <person name="Hugenholtz P."/>
            <person name="Woyke T."/>
            <person name="Wu D."/>
            <person name="Tindall B."/>
            <person name="Pomrenke H.G."/>
            <person name="Brambilla E."/>
            <person name="Klenk H.-P."/>
            <person name="Eisen J.A."/>
        </authorList>
    </citation>
    <scope>NUCLEOTIDE SEQUENCE [LARGE SCALE GENOMIC DNA]</scope>
    <source>
        <strain evidence="10">DSM 17093 / CIP 108686 / LMG 22925 / RQ-24</strain>
    </source>
</reference>
<protein>
    <recommendedName>
        <fullName evidence="11">AI-2E family transporter</fullName>
    </recommendedName>
</protein>